<dbReference type="EMBL" id="PVTD01000022">
    <property type="protein sequence ID" value="PRY19453.1"/>
    <property type="molecule type" value="Genomic_DNA"/>
</dbReference>
<organism evidence="3 4">
    <name type="scientific">Aliiruegeria haliotis</name>
    <dbReference type="NCBI Taxonomy" id="1280846"/>
    <lineage>
        <taxon>Bacteria</taxon>
        <taxon>Pseudomonadati</taxon>
        <taxon>Pseudomonadota</taxon>
        <taxon>Alphaproteobacteria</taxon>
        <taxon>Rhodobacterales</taxon>
        <taxon>Roseobacteraceae</taxon>
        <taxon>Aliiruegeria</taxon>
    </lineage>
</organism>
<dbReference type="RefSeq" id="WP_245925272.1">
    <property type="nucleotide sequence ID" value="NZ_PVTD01000022.1"/>
</dbReference>
<evidence type="ECO:0000256" key="1">
    <source>
        <dbReference type="SAM" id="Phobius"/>
    </source>
</evidence>
<dbReference type="PANTHER" id="PTHR30007">
    <property type="entry name" value="PHP DOMAIN PROTEIN"/>
    <property type="match status" value="1"/>
</dbReference>
<keyword evidence="1" id="KW-0472">Membrane</keyword>
<evidence type="ECO:0000313" key="3">
    <source>
        <dbReference type="EMBL" id="PRY19453.1"/>
    </source>
</evidence>
<evidence type="ECO:0000259" key="2">
    <source>
        <dbReference type="Pfam" id="PF13586"/>
    </source>
</evidence>
<sequence length="136" mass="15642">MHQGRVELQAAHGVRRSGSPTVVFLSSGQMSDARGAVVLLGDLPKAKRLFGDKGYDADWFRAELKRKGVRTCIPPRAKRKKPASYNRRLYRKRHRIENAFARLKNWRRIATRYDRCGDLFPSAICIAAIVFFWLPK</sequence>
<reference evidence="3 4" key="1">
    <citation type="submission" date="2018-03" db="EMBL/GenBank/DDBJ databases">
        <title>Genomic Encyclopedia of Archaeal and Bacterial Type Strains, Phase II (KMG-II): from individual species to whole genera.</title>
        <authorList>
            <person name="Goeker M."/>
        </authorList>
    </citation>
    <scope>NUCLEOTIDE SEQUENCE [LARGE SCALE GENOMIC DNA]</scope>
    <source>
        <strain evidence="3 4">DSM 29328</strain>
    </source>
</reference>
<name>A0A2T0RE69_9RHOB</name>
<proteinExistence type="predicted"/>
<keyword evidence="1" id="KW-0812">Transmembrane</keyword>
<evidence type="ECO:0000313" key="4">
    <source>
        <dbReference type="Proteomes" id="UP000239480"/>
    </source>
</evidence>
<feature type="domain" description="Transposase DDE" evidence="2">
    <location>
        <begin position="51"/>
        <end position="130"/>
    </location>
</feature>
<feature type="transmembrane region" description="Helical" evidence="1">
    <location>
        <begin position="116"/>
        <end position="134"/>
    </location>
</feature>
<dbReference type="NCBIfam" id="NF033580">
    <property type="entry name" value="transpos_IS5_3"/>
    <property type="match status" value="1"/>
</dbReference>
<gene>
    <name evidence="3" type="ORF">CLV78_1221</name>
</gene>
<dbReference type="AlphaFoldDB" id="A0A2T0RE69"/>
<keyword evidence="4" id="KW-1185">Reference proteome</keyword>
<protein>
    <submittedName>
        <fullName evidence="3">IS4 family transposase</fullName>
    </submittedName>
</protein>
<dbReference type="PANTHER" id="PTHR30007:SF1">
    <property type="entry name" value="BLR1914 PROTEIN"/>
    <property type="match status" value="1"/>
</dbReference>
<keyword evidence="1" id="KW-1133">Transmembrane helix</keyword>
<dbReference type="Proteomes" id="UP000239480">
    <property type="component" value="Unassembled WGS sequence"/>
</dbReference>
<dbReference type="InterPro" id="IPR025668">
    <property type="entry name" value="Tnp_DDE_dom"/>
</dbReference>
<accession>A0A2T0RE69</accession>
<dbReference type="Pfam" id="PF13586">
    <property type="entry name" value="DDE_Tnp_1_2"/>
    <property type="match status" value="1"/>
</dbReference>
<comment type="caution">
    <text evidence="3">The sequence shown here is derived from an EMBL/GenBank/DDBJ whole genome shotgun (WGS) entry which is preliminary data.</text>
</comment>